<keyword evidence="1" id="KW-0175">Coiled coil</keyword>
<dbReference type="AlphaFoldDB" id="A0A1V2UIB2"/>
<accession>A0A1V2UIB2</accession>
<dbReference type="Gene3D" id="3.40.50.1820">
    <property type="entry name" value="alpha/beta hydrolase"/>
    <property type="match status" value="1"/>
</dbReference>
<protein>
    <submittedName>
        <fullName evidence="2">Lipase</fullName>
    </submittedName>
</protein>
<dbReference type="InterPro" id="IPR029058">
    <property type="entry name" value="AB_hydrolase_fold"/>
</dbReference>
<dbReference type="Proteomes" id="UP000189299">
    <property type="component" value="Unassembled WGS sequence"/>
</dbReference>
<organism evidence="2 3">
    <name type="scientific">Enterococcus mundtii</name>
    <dbReference type="NCBI Taxonomy" id="53346"/>
    <lineage>
        <taxon>Bacteria</taxon>
        <taxon>Bacillati</taxon>
        <taxon>Bacillota</taxon>
        <taxon>Bacilli</taxon>
        <taxon>Lactobacillales</taxon>
        <taxon>Enterococcaceae</taxon>
        <taxon>Enterococcus</taxon>
    </lineage>
</organism>
<dbReference type="SUPFAM" id="SSF53474">
    <property type="entry name" value="alpha/beta-Hydrolases"/>
    <property type="match status" value="1"/>
</dbReference>
<evidence type="ECO:0000313" key="3">
    <source>
        <dbReference type="Proteomes" id="UP000189299"/>
    </source>
</evidence>
<comment type="caution">
    <text evidence="2">The sequence shown here is derived from an EMBL/GenBank/DDBJ whole genome shotgun (WGS) entry which is preliminary data.</text>
</comment>
<dbReference type="STRING" id="53346.A5802_000558"/>
<evidence type="ECO:0000256" key="1">
    <source>
        <dbReference type="SAM" id="Coils"/>
    </source>
</evidence>
<dbReference type="RefSeq" id="WP_077151661.1">
    <property type="nucleotide sequence ID" value="NZ_CABMMO010000008.1"/>
</dbReference>
<reference evidence="2 3" key="1">
    <citation type="submission" date="2016-12" db="EMBL/GenBank/DDBJ databases">
        <authorList>
            <person name="Song W.-J."/>
            <person name="Kurnit D.M."/>
        </authorList>
    </citation>
    <scope>NUCLEOTIDE SEQUENCE [LARGE SCALE GENOMIC DNA]</scope>
    <source>
        <strain evidence="2 3">CGB1038-1_S1</strain>
    </source>
</reference>
<proteinExistence type="predicted"/>
<feature type="coiled-coil region" evidence="1">
    <location>
        <begin position="371"/>
        <end position="412"/>
    </location>
</feature>
<name>A0A1V2UIB2_ENTMU</name>
<evidence type="ECO:0000313" key="2">
    <source>
        <dbReference type="EMBL" id="ONN43014.1"/>
    </source>
</evidence>
<dbReference type="EMBL" id="MSTR01000008">
    <property type="protein sequence ID" value="ONN43014.1"/>
    <property type="molecule type" value="Genomic_DNA"/>
</dbReference>
<gene>
    <name evidence="2" type="ORF">BTN92_09655</name>
</gene>
<sequence length="415" mass="47098">MKITDKNYNKLNEVVYRIDPNHLYYDPTLKEGEIRKFSGTTFKILKLKENSKTDGMQAMAVAPLDEKGNVDTSQVVISYAGTNTSDFKDIETDIRTIGVFFDKTVSPGFSMTPSQARVSGQLTSATEFAKEVKNEYKDAEISTTGHSLGQYLALYVAAENQWKNVGFNGPDPYELLSPESKKWIKKNPGMLTNYRNRGDELLGNLMGDGTGAEIKISMEMGLMNPFDYHGLAIWRFDKYGNLIIPENDYNTKASIQQEKHKAMSDFSSHLGTLKKWREKFTASGGHLSANERIYLNHSQTKVVVETMGRKTKSAMEEVIRINQSSIERIEMNWAEEVRRVEHAAPSLTAWEVKETLASVGVTWETHVMTPKEKCQQRIQKARRKGERYDELAKEIKNKIDDLVARDQELANQLKG</sequence>